<dbReference type="GeneID" id="70684142"/>
<dbReference type="Proteomes" id="UP000663586">
    <property type="component" value="Chromosome"/>
</dbReference>
<reference evidence="2" key="1">
    <citation type="submission" date="2020-11" db="EMBL/GenBank/DDBJ databases">
        <title>Carbohydrate-dependent, anaerobic sulfur respiration: A novel catabolism in halophilic archaea.</title>
        <authorList>
            <person name="Sorokin D.Y."/>
            <person name="Messina E."/>
            <person name="Smedile F."/>
            <person name="La Cono V."/>
            <person name="Hallsworth J.E."/>
            <person name="Yakimov M.M."/>
        </authorList>
    </citation>
    <scope>NUCLEOTIDE SEQUENCE</scope>
    <source>
        <strain evidence="2">AArc-S</strain>
    </source>
</reference>
<feature type="transmembrane region" description="Helical" evidence="1">
    <location>
        <begin position="397"/>
        <end position="415"/>
    </location>
</feature>
<protein>
    <submittedName>
        <fullName evidence="2">Putative membrane protein</fullName>
    </submittedName>
</protein>
<gene>
    <name evidence="2" type="ORF">AArcS_0758</name>
</gene>
<dbReference type="KEGG" id="hara:AArcS_0758"/>
<feature type="transmembrane region" description="Helical" evidence="1">
    <location>
        <begin position="342"/>
        <end position="362"/>
    </location>
</feature>
<feature type="transmembrane region" description="Helical" evidence="1">
    <location>
        <begin position="310"/>
        <end position="330"/>
    </location>
</feature>
<feature type="transmembrane region" description="Helical" evidence="1">
    <location>
        <begin position="368"/>
        <end position="385"/>
    </location>
</feature>
<keyword evidence="1" id="KW-0812">Transmembrane</keyword>
<organism evidence="2 3">
    <name type="scientific">Natranaeroarchaeum sulfidigenes</name>
    <dbReference type="NCBI Taxonomy" id="2784880"/>
    <lineage>
        <taxon>Archaea</taxon>
        <taxon>Methanobacteriati</taxon>
        <taxon>Methanobacteriota</taxon>
        <taxon>Stenosarchaea group</taxon>
        <taxon>Halobacteria</taxon>
        <taxon>Halobacteriales</taxon>
        <taxon>Natronoarchaeaceae</taxon>
        <taxon>Natranaeroarchaeum</taxon>
    </lineage>
</organism>
<keyword evidence="1" id="KW-1133">Transmembrane helix</keyword>
<evidence type="ECO:0000313" key="3">
    <source>
        <dbReference type="Proteomes" id="UP000663586"/>
    </source>
</evidence>
<sequence>MSSVPFDVRPSTAVTILFVVIATIAGASIVTAEFSEPASTQEPETVTLEDGSELWPYTSRESSTQERTLSINLVVYGDSDVTERALRESTLADWEDIEEDEQDIAPAEEFEIDGNATSTVAWGGADGATRYVYVDPADGTPVWLVESYQLADGDYLGDRRHIRAYNDPDDGDWTAMQAHDEHWDWFHLRHTVHSIEDSQLAVEEEFIDRWYVENLSRDRFGNDESSDADGWVTIVDLDDRATYLLFAGLLLGSLRAARTVEHSQELWSNDDVQTTVRSLLAVAVLVALYLSIRFGAVGAERLLPELNPKLIVAVFYPLLVIGFPIAAYLTTRQLDRSQAFTAAALGFAVAIFLDYTVMGVTTLPLDTFVHRGALAVGIGLIAAGASQTARKPGIEFGYVRTGALLWAVAVTLPLLQFV</sequence>
<accession>A0A897MNK7</accession>
<evidence type="ECO:0000313" key="2">
    <source>
        <dbReference type="EMBL" id="QSG01982.1"/>
    </source>
</evidence>
<feature type="transmembrane region" description="Helical" evidence="1">
    <location>
        <begin position="278"/>
        <end position="298"/>
    </location>
</feature>
<keyword evidence="3" id="KW-1185">Reference proteome</keyword>
<keyword evidence="1" id="KW-0472">Membrane</keyword>
<name>A0A897MNK7_9EURY</name>
<dbReference type="AlphaFoldDB" id="A0A897MNK7"/>
<evidence type="ECO:0000256" key="1">
    <source>
        <dbReference type="SAM" id="Phobius"/>
    </source>
</evidence>
<proteinExistence type="predicted"/>
<dbReference type="EMBL" id="CP064786">
    <property type="protein sequence ID" value="QSG01982.1"/>
    <property type="molecule type" value="Genomic_DNA"/>
</dbReference>
<dbReference type="RefSeq" id="WP_375139630.1">
    <property type="nucleotide sequence ID" value="NZ_CP064786.1"/>
</dbReference>